<dbReference type="RefSeq" id="WP_080804879.1">
    <property type="nucleotide sequence ID" value="NZ_CP021983.2"/>
</dbReference>
<dbReference type="Pfam" id="PF01610">
    <property type="entry name" value="DDE_Tnp_ISL3"/>
    <property type="match status" value="1"/>
</dbReference>
<dbReference type="InterPro" id="IPR002560">
    <property type="entry name" value="Transposase_DDE"/>
</dbReference>
<dbReference type="InterPro" id="IPR047951">
    <property type="entry name" value="Transpos_ISL3"/>
</dbReference>
<proteinExistence type="predicted"/>
<dbReference type="PANTHER" id="PTHR33498:SF1">
    <property type="entry name" value="TRANSPOSASE FOR INSERTION SEQUENCE ELEMENT IS1557"/>
    <property type="match status" value="1"/>
</dbReference>
<dbReference type="EMBL" id="CP021983">
    <property type="protein sequence ID" value="ASC72277.1"/>
    <property type="molecule type" value="Genomic_DNA"/>
</dbReference>
<dbReference type="PANTHER" id="PTHR33498">
    <property type="entry name" value="TRANSPOSASE FOR INSERTION SEQUENCE ELEMENT IS1557"/>
    <property type="match status" value="1"/>
</dbReference>
<reference evidence="2 3" key="1">
    <citation type="journal article" date="2016" name="Biochim. Biophys. Acta">
        <title>Characterization of red-shifted phycobilisomes isolated from the chlorophyll f-containing cyanobacterium Halomicronema hongdechloris.</title>
        <authorList>
            <person name="Li Y."/>
            <person name="Lin Y."/>
            <person name="Garvey C.J."/>
            <person name="Birch D."/>
            <person name="Corkery R.W."/>
            <person name="Loughlin P.C."/>
            <person name="Scheer H."/>
            <person name="Willows R.D."/>
            <person name="Chen M."/>
        </authorList>
    </citation>
    <scope>NUCLEOTIDE SEQUENCE [LARGE SCALE GENOMIC DNA]</scope>
    <source>
        <strain evidence="2 3">C2206</strain>
    </source>
</reference>
<evidence type="ECO:0000259" key="1">
    <source>
        <dbReference type="Pfam" id="PF01610"/>
    </source>
</evidence>
<dbReference type="KEGG" id="hhg:XM38_032330"/>
<keyword evidence="3" id="KW-1185">Reference proteome</keyword>
<feature type="domain" description="Transposase IS204/IS1001/IS1096/IS1165 DDE" evidence="1">
    <location>
        <begin position="3"/>
        <end position="194"/>
    </location>
</feature>
<gene>
    <name evidence="2" type="ORF">XM38_032330</name>
</gene>
<accession>A0A1Z3HQ39</accession>
<dbReference type="Proteomes" id="UP000191901">
    <property type="component" value="Chromosome"/>
</dbReference>
<protein>
    <recommendedName>
        <fullName evidence="1">Transposase IS204/IS1001/IS1096/IS1165 DDE domain-containing protein</fullName>
    </recommendedName>
</protein>
<dbReference type="OrthoDB" id="524863at2"/>
<dbReference type="AlphaFoldDB" id="A0A1Z3HQ39"/>
<name>A0A1Z3HQ39_9CYAN</name>
<dbReference type="NCBIfam" id="NF033550">
    <property type="entry name" value="transpos_ISL3"/>
    <property type="match status" value="1"/>
</dbReference>
<organism evidence="2 3">
    <name type="scientific">Halomicronema hongdechloris C2206</name>
    <dbReference type="NCBI Taxonomy" id="1641165"/>
    <lineage>
        <taxon>Bacteria</taxon>
        <taxon>Bacillati</taxon>
        <taxon>Cyanobacteriota</taxon>
        <taxon>Cyanophyceae</taxon>
        <taxon>Nodosilineales</taxon>
        <taxon>Nodosilineaceae</taxon>
        <taxon>Halomicronema</taxon>
    </lineage>
</organism>
<evidence type="ECO:0000313" key="2">
    <source>
        <dbReference type="EMBL" id="ASC72277.1"/>
    </source>
</evidence>
<sequence>MLEHILEVSIDLSGNYRSFVNKYLPNADIVADRFHIMKLVNDELNRTRNQLKREANAAPDTPENKVVRQALKQSKYALLKPEDNLTEVQQNKLNEIRDASPKLAEMHGLKEQFRTIFETASKWSEALFELLDWMVDAETYFNGSVGTLCRWFGEVLNYFENGTTNGIVEGINNRLKLIKRLGFGFSNFDNFELRCLICWNIDMNLA</sequence>
<evidence type="ECO:0000313" key="3">
    <source>
        <dbReference type="Proteomes" id="UP000191901"/>
    </source>
</evidence>